<accession>A0A0D8Y101</accession>
<feature type="region of interest" description="Disordered" evidence="1">
    <location>
        <begin position="194"/>
        <end position="234"/>
    </location>
</feature>
<evidence type="ECO:0000313" key="2">
    <source>
        <dbReference type="EMBL" id="KJH48276.1"/>
    </source>
</evidence>
<protein>
    <submittedName>
        <fullName evidence="2">Uncharacterized protein</fullName>
    </submittedName>
</protein>
<dbReference type="OrthoDB" id="5851805at2759"/>
<dbReference type="EMBL" id="KN716273">
    <property type="protein sequence ID" value="KJH48276.1"/>
    <property type="molecule type" value="Genomic_DNA"/>
</dbReference>
<proteinExistence type="predicted"/>
<organism evidence="2 3">
    <name type="scientific">Dictyocaulus viviparus</name>
    <name type="common">Bovine lungworm</name>
    <dbReference type="NCBI Taxonomy" id="29172"/>
    <lineage>
        <taxon>Eukaryota</taxon>
        <taxon>Metazoa</taxon>
        <taxon>Ecdysozoa</taxon>
        <taxon>Nematoda</taxon>
        <taxon>Chromadorea</taxon>
        <taxon>Rhabditida</taxon>
        <taxon>Rhabditina</taxon>
        <taxon>Rhabditomorpha</taxon>
        <taxon>Strongyloidea</taxon>
        <taxon>Metastrongylidae</taxon>
        <taxon>Dictyocaulus</taxon>
    </lineage>
</organism>
<reference evidence="3" key="2">
    <citation type="journal article" date="2016" name="Sci. Rep.">
        <title>Dictyocaulus viviparus genome, variome and transcriptome elucidate lungworm biology and support future intervention.</title>
        <authorList>
            <person name="McNulty S.N."/>
            <person name="Strube C."/>
            <person name="Rosa B.A."/>
            <person name="Martin J.C."/>
            <person name="Tyagi R."/>
            <person name="Choi Y.J."/>
            <person name="Wang Q."/>
            <person name="Hallsworth Pepin K."/>
            <person name="Zhang X."/>
            <person name="Ozersky P."/>
            <person name="Wilson R.K."/>
            <person name="Sternberg P.W."/>
            <person name="Gasser R.B."/>
            <person name="Mitreva M."/>
        </authorList>
    </citation>
    <scope>NUCLEOTIDE SEQUENCE [LARGE SCALE GENOMIC DNA]</scope>
    <source>
        <strain evidence="3">HannoverDv2000</strain>
    </source>
</reference>
<dbReference type="AlphaFoldDB" id="A0A0D8Y101"/>
<reference evidence="2 3" key="1">
    <citation type="submission" date="2013-11" db="EMBL/GenBank/DDBJ databases">
        <title>Draft genome of the bovine lungworm Dictyocaulus viviparus.</title>
        <authorList>
            <person name="Mitreva M."/>
        </authorList>
    </citation>
    <scope>NUCLEOTIDE SEQUENCE [LARGE SCALE GENOMIC DNA]</scope>
    <source>
        <strain evidence="2 3">HannoverDv2000</strain>
    </source>
</reference>
<evidence type="ECO:0000256" key="1">
    <source>
        <dbReference type="SAM" id="MobiDB-lite"/>
    </source>
</evidence>
<dbReference type="STRING" id="29172.A0A0D8Y101"/>
<dbReference type="Proteomes" id="UP000053766">
    <property type="component" value="Unassembled WGS sequence"/>
</dbReference>
<feature type="compositionally biased region" description="Basic and acidic residues" evidence="1">
    <location>
        <begin position="202"/>
        <end position="232"/>
    </location>
</feature>
<gene>
    <name evidence="2" type="ORF">DICVIV_05638</name>
</gene>
<name>A0A0D8Y101_DICVI</name>
<evidence type="ECO:0000313" key="3">
    <source>
        <dbReference type="Proteomes" id="UP000053766"/>
    </source>
</evidence>
<sequence>MDRISSTGTTTPENPSIQAYTHQTGSTLPFEQAIPMQFHMPFIANPFMSPFMPQHGTNAESAAASSAGANPPLPAFFFSPAQYQEMMQQYFAHMMSANHYGMNVAFPMPFTTAMARPSSQASQSDVCETVNGLHETRRSYTSSEREFSTLSTNCKSNLSSTGNFSLNKTEGGCSEQQYRSRCSPVESNLCETNGIESSFGKDSTKSDGEDVGEVTKKDLERKTSLPASDEKTTSLIRKQMSEIEKEVIRRSQNKNIKKVIFLYTQSD</sequence>
<keyword evidence="3" id="KW-1185">Reference proteome</keyword>